<gene>
    <name evidence="4" type="ORF">SAMN05444420_1127</name>
</gene>
<dbReference type="Proteomes" id="UP000182771">
    <property type="component" value="Unassembled WGS sequence"/>
</dbReference>
<feature type="domain" description="Helicase C-terminal" evidence="3">
    <location>
        <begin position="1370"/>
        <end position="1549"/>
    </location>
</feature>
<keyword evidence="1" id="KW-0175">Coiled coil</keyword>
<evidence type="ECO:0000256" key="2">
    <source>
        <dbReference type="SAM" id="MobiDB-lite"/>
    </source>
</evidence>
<dbReference type="SMART" id="SM00490">
    <property type="entry name" value="HELICc"/>
    <property type="match status" value="1"/>
</dbReference>
<name>A0A1H2ZPI4_9FLAO</name>
<comment type="caution">
    <text evidence="4">The sequence shown here is derived from an EMBL/GenBank/DDBJ whole genome shotgun (WGS) entry which is preliminary data.</text>
</comment>
<dbReference type="GO" id="GO:0032259">
    <property type="term" value="P:methylation"/>
    <property type="evidence" value="ECO:0007669"/>
    <property type="project" value="UniProtKB-KW"/>
</dbReference>
<evidence type="ECO:0000256" key="1">
    <source>
        <dbReference type="SAM" id="Coils"/>
    </source>
</evidence>
<feature type="region of interest" description="Disordered" evidence="2">
    <location>
        <begin position="1791"/>
        <end position="1847"/>
    </location>
</feature>
<proteinExistence type="predicted"/>
<dbReference type="InterPro" id="IPR001650">
    <property type="entry name" value="Helicase_C-like"/>
</dbReference>
<keyword evidence="5" id="KW-1185">Reference proteome</keyword>
<keyword evidence="4" id="KW-0489">Methyltransferase</keyword>
<feature type="coiled-coil region" evidence="1">
    <location>
        <begin position="1074"/>
        <end position="1130"/>
    </location>
</feature>
<dbReference type="Pfam" id="PF00271">
    <property type="entry name" value="Helicase_C"/>
    <property type="match status" value="1"/>
</dbReference>
<evidence type="ECO:0000259" key="3">
    <source>
        <dbReference type="PROSITE" id="PS51194"/>
    </source>
</evidence>
<dbReference type="GO" id="GO:0008168">
    <property type="term" value="F:methyltransferase activity"/>
    <property type="evidence" value="ECO:0007669"/>
    <property type="project" value="UniProtKB-KW"/>
</dbReference>
<dbReference type="EMBL" id="FNND01000012">
    <property type="protein sequence ID" value="SDX19276.1"/>
    <property type="molecule type" value="Genomic_DNA"/>
</dbReference>
<dbReference type="InterPro" id="IPR029063">
    <property type="entry name" value="SAM-dependent_MTases_sf"/>
</dbReference>
<evidence type="ECO:0000313" key="4">
    <source>
        <dbReference type="EMBL" id="SDX19276.1"/>
    </source>
</evidence>
<protein>
    <submittedName>
        <fullName evidence="4">Adenine-specific DNA methylase, N12 class</fullName>
    </submittedName>
</protein>
<keyword evidence="4" id="KW-0808">Transferase</keyword>
<dbReference type="Gene3D" id="3.40.50.150">
    <property type="entry name" value="Vaccinia Virus protein VP39"/>
    <property type="match status" value="1"/>
</dbReference>
<accession>A0A1H2ZPI4</accession>
<dbReference type="Gene3D" id="3.40.50.300">
    <property type="entry name" value="P-loop containing nucleotide triphosphate hydrolases"/>
    <property type="match status" value="2"/>
</dbReference>
<dbReference type="InterPro" id="IPR052933">
    <property type="entry name" value="DNA_Protect_Modify"/>
</dbReference>
<dbReference type="GeneID" id="85018326"/>
<dbReference type="OrthoDB" id="9815272at2"/>
<sequence>MAYLKRLSFNRNARALALAFDLEKQKRTLLSQEERELLQHYSGFGGLKFILNPHQSEADLKYWAKADQVFWQDVRSLYALIREHSTDERQYQNYVQSLRNSVLTAFYTPMRLTSAIASAIKETGVPLQTMLEPSAGGGNFIRAFKEEHPSLVVTAFEKDLLTGKVLSHLYPEEQVHIDGFEQISPLKRNQFDLVTSNIPFSDTAVFDLSYSRSSDPAKVQASRRVHNYFFLKGLDMVKEGGLLAYITSQGVADSPQNEIIRQAMLSSARLVSAVRLPNNLFTDYAGTEAGSDLIILQKDSQRGALNPIEEQFCNTARLPQGMLQNEYLSQRENVICTDALAGTNLYGQPAMVYTHSEGVEGIAKEVKERILNDFKAHYLSPETAQQSQTTQIKLQEVNSQKIEIKEIEVKKVERQEFIEIESKINEPSFVISNANLTSKESKEIKNQKVEPKVVQLSLFDFLSEQEATATLASPPNISAKTVPTIPIGAKKKTKKKTTTSQLGNAQKLDLFSFTYPVNQGNEIEVLSKASPALNYTPPAVSLLKEPVPFEGEYLPHFREDTLVVQADTVGFLQDLNKNKTAATFVPLALSSLERQKAITYIALRDAYSDLYHKEATTYTPYPTERENLNALYDTFVKNYGRLNSADNIKLIKTDASGAEIPYLERIKNGVYQKADIFHKPVVFSLRKNENISAEEALLTSLSELGRVDIPYIAELSNTNEEEVKAQLQGKLFYNPIEDEYQITQKWQAGDVFTKIKAVEAYQNTHPEHPKQSEIEHALEGLRQVIPTPIPFEELDFNLGERWISPQIYSDFASSLFDTKVGVQYSAQTDEFSVECRQKNLHIWEKYAVKSESRTYDGIALFKNALVNTTPDITKKIKIDDKEVKVRDMEAIQLANSKIDEIRNAFPLWLLEQSQEFKDRLAEQYNQSFNCFVRPQYDGSFQSFPGLDRESLGIEDLYDSQKDAIWMIKLNNGAICDHEVGAGKTLIMCCAAQEMKRLGLAHKPMIIGLKANVHEIAETYRRAYPFAKILYPGKEDFTPQKRLRIFGDIKNNDWDCVILTHDQFKMIPQSPEVQQSILQEELQDVEESLWQLEKQGSEVSRAMIKGMYKRKENLEVKLKTLEHDINERTDDTVDFKMMGIDHLLVDESHKFKNLMFNTRHDRVAGLGNSQGSQKALNLLFALRTIQERTGKDMGATFLSGTTISNSLTELYLLFKYLRPQALEKQQIHCFDAWAAIYARKTTDYEFSVANNIVQKERFRYFIKVPELAQFYAEITDYRTAKDVGIDRPEKNEILHNIPPTPDQEVFIQKLMEFAKTGNATLLGRAPLSESEEKAKMLIATDYARKMSLDMRMISDKYEDHPDNKASHCAMKINEYYQKYKAQKGTQFVFSDLGTYKPNEWNPYTEIKRKLVEDYGIPAHEIRFIQEAKNDKMRKQLISDTNEGKIRVLFGSTDMLGTGVNAQKKAVAVHHLDTPWRPSDLQQRDGRAIRKGNEVAKYFADNKVDVIIYAVEKSLDSYKFNLLFNKQLFIDQLKNNKLGKRTIDEGAMDEKSGMNYSEYVAILSGNTDLLEKAKLEKKIGALESEKQTFLRSKYTSKNRLDNLCSDLKALQDRLYRFQTDWQNFSDKAVRREDGSVVNALRLDGLDEKSSVKQLAQKLQDYVQNARTKGEYQEIGSIYGFQILVKTEVSKKDELDLKENRFFVQGEGGIKYTYNNGRLASDPNLAVMNFVNAIEKIPAMMEKEEKEIALIQKDIPLLKEIIEKVWGKETQLSELKTELSALDRKIQLSLSFDTPQEAQEGAEKQEVQEAEELNKELSQESQKSETQEVPTPTKEFVRETLNRNSRGFKM</sequence>
<dbReference type="SUPFAM" id="SSF53335">
    <property type="entry name" value="S-adenosyl-L-methionine-dependent methyltransferases"/>
    <property type="match status" value="1"/>
</dbReference>
<dbReference type="InterPro" id="IPR027417">
    <property type="entry name" value="P-loop_NTPase"/>
</dbReference>
<dbReference type="PROSITE" id="PS51194">
    <property type="entry name" value="HELICASE_CTER"/>
    <property type="match status" value="1"/>
</dbReference>
<feature type="compositionally biased region" description="Basic and acidic residues" evidence="2">
    <location>
        <begin position="1798"/>
        <end position="1823"/>
    </location>
</feature>
<dbReference type="PANTHER" id="PTHR41313:SF1">
    <property type="entry name" value="DNA METHYLASE ADENINE-SPECIFIC DOMAIN-CONTAINING PROTEIN"/>
    <property type="match status" value="1"/>
</dbReference>
<dbReference type="PRINTS" id="PR00507">
    <property type="entry name" value="N12N6MTFRASE"/>
</dbReference>
<dbReference type="RefSeq" id="WP_016421323.1">
    <property type="nucleotide sequence ID" value="NZ_FNND01000012.1"/>
</dbReference>
<dbReference type="SUPFAM" id="SSF52540">
    <property type="entry name" value="P-loop containing nucleoside triphosphate hydrolases"/>
    <property type="match status" value="2"/>
</dbReference>
<organism evidence="4 5">
    <name type="scientific">Capnocytophaga granulosa</name>
    <dbReference type="NCBI Taxonomy" id="45242"/>
    <lineage>
        <taxon>Bacteria</taxon>
        <taxon>Pseudomonadati</taxon>
        <taxon>Bacteroidota</taxon>
        <taxon>Flavobacteriia</taxon>
        <taxon>Flavobacteriales</taxon>
        <taxon>Flavobacteriaceae</taxon>
        <taxon>Capnocytophaga</taxon>
    </lineage>
</organism>
<evidence type="ECO:0000313" key="5">
    <source>
        <dbReference type="Proteomes" id="UP000182771"/>
    </source>
</evidence>
<dbReference type="PANTHER" id="PTHR41313">
    <property type="entry name" value="ADENINE-SPECIFIC METHYLTRANSFERASE"/>
    <property type="match status" value="1"/>
</dbReference>
<reference evidence="4 5" key="1">
    <citation type="submission" date="2016-10" db="EMBL/GenBank/DDBJ databases">
        <authorList>
            <person name="Varghese N."/>
            <person name="Submissions S."/>
        </authorList>
    </citation>
    <scope>NUCLEOTIDE SEQUENCE [LARGE SCALE GENOMIC DNA]</scope>
    <source>
        <strain evidence="4 5">DSM 11449</strain>
    </source>
</reference>